<dbReference type="EMBL" id="CCKQ01010588">
    <property type="protein sequence ID" value="CDW82111.1"/>
    <property type="molecule type" value="Genomic_DNA"/>
</dbReference>
<proteinExistence type="predicted"/>
<keyword evidence="3" id="KW-1185">Reference proteome</keyword>
<evidence type="ECO:0000256" key="1">
    <source>
        <dbReference type="SAM" id="MobiDB-lite"/>
    </source>
</evidence>
<organism evidence="2 3">
    <name type="scientific">Stylonychia lemnae</name>
    <name type="common">Ciliate</name>
    <dbReference type="NCBI Taxonomy" id="5949"/>
    <lineage>
        <taxon>Eukaryota</taxon>
        <taxon>Sar</taxon>
        <taxon>Alveolata</taxon>
        <taxon>Ciliophora</taxon>
        <taxon>Intramacronucleata</taxon>
        <taxon>Spirotrichea</taxon>
        <taxon>Stichotrichia</taxon>
        <taxon>Sporadotrichida</taxon>
        <taxon>Oxytrichidae</taxon>
        <taxon>Stylonychinae</taxon>
        <taxon>Stylonychia</taxon>
    </lineage>
</organism>
<reference evidence="2 3" key="1">
    <citation type="submission" date="2014-06" db="EMBL/GenBank/DDBJ databases">
        <authorList>
            <person name="Swart Estienne"/>
        </authorList>
    </citation>
    <scope>NUCLEOTIDE SEQUENCE [LARGE SCALE GENOMIC DNA]</scope>
    <source>
        <strain evidence="2 3">130c</strain>
    </source>
</reference>
<protein>
    <submittedName>
        <fullName evidence="2">Uncharacterized protein</fullName>
    </submittedName>
</protein>
<sequence length="387" mass="45230">MPQILLNLSNLSNVTNINKSTDKVRGQNMPQKITKANFELTNLKQKITQRSKNAQINNSRNKAQMAMIKPYTAMTNPYQSQKQSYSSIISSRRLQEVQMNPESMERSLDKYCRLNYLNAVNRKHDFRTMISERNTNQNSDLTSNQSALNSMQQTSPSSSYIKRKHSQYFEQFLINNPSFVQKLKLESLKHEFNGCYEDEKEEQETSRFQDSCNVSSDEGEKSNIKRTDDDLVYSKRMSYPENLSESSVIYMHAEDDSPYSPYDTTVRYSKKFRPSQAEKQRPNTCCGYRCQDQYDDYDVDFRDILIEQKVNLITNQFSFSLQDDSQGDHRDSSQYIKQQIHQQKSKPMLLQSQGLGQMPQSSFIIMESPAIRNNNHQSLLKRFMKCF</sequence>
<feature type="region of interest" description="Disordered" evidence="1">
    <location>
        <begin position="322"/>
        <end position="342"/>
    </location>
</feature>
<gene>
    <name evidence="2" type="primary">Contig10869.g11611</name>
    <name evidence="2" type="ORF">STYLEM_11138</name>
</gene>
<dbReference type="Proteomes" id="UP000039865">
    <property type="component" value="Unassembled WGS sequence"/>
</dbReference>
<evidence type="ECO:0000313" key="3">
    <source>
        <dbReference type="Proteomes" id="UP000039865"/>
    </source>
</evidence>
<dbReference type="AlphaFoldDB" id="A0A078AJP6"/>
<dbReference type="InParanoid" id="A0A078AJP6"/>
<accession>A0A078AJP6</accession>
<evidence type="ECO:0000313" key="2">
    <source>
        <dbReference type="EMBL" id="CDW82111.1"/>
    </source>
</evidence>
<feature type="compositionally biased region" description="Polar residues" evidence="1">
    <location>
        <begin position="333"/>
        <end position="342"/>
    </location>
</feature>
<name>A0A078AJP6_STYLE</name>